<protein>
    <submittedName>
        <fullName evidence="3">Uncharacterized protein</fullName>
    </submittedName>
</protein>
<feature type="compositionally biased region" description="Pro residues" evidence="1">
    <location>
        <begin position="1"/>
        <end position="31"/>
    </location>
</feature>
<keyword evidence="2" id="KW-0812">Transmembrane</keyword>
<sequence length="228" mass="24054">MTQPPPEQPPGRPLPGQPFPGQPSPGQPFPGQPSSGQPFPGQAFGAPPFDPYGQPVQPVHYPPAQPRYPQAGPHHQSAQPAYPGQMRSVDHLTTAVARPRVVMVAFTFWVLAALSWPLGTVLRSIAEGGFVPWFGTVMTLFFTGCVAIAGVWAAVLFLNGSYHARVGLCGVSMVIGVLALATAIVAARDGDTEVLSWVVIVARLVLPAVAAVFSFLPGTRHYFAGNVG</sequence>
<accession>A0ABW3QPZ5</accession>
<keyword evidence="4" id="KW-1185">Reference proteome</keyword>
<feature type="compositionally biased region" description="Low complexity" evidence="1">
    <location>
        <begin position="32"/>
        <end position="47"/>
    </location>
</feature>
<dbReference type="RefSeq" id="WP_380721278.1">
    <property type="nucleotide sequence ID" value="NZ_JBHTLK010000021.1"/>
</dbReference>
<dbReference type="Proteomes" id="UP001597168">
    <property type="component" value="Unassembled WGS sequence"/>
</dbReference>
<feature type="transmembrane region" description="Helical" evidence="2">
    <location>
        <begin position="166"/>
        <end position="188"/>
    </location>
</feature>
<feature type="region of interest" description="Disordered" evidence="1">
    <location>
        <begin position="1"/>
        <end position="83"/>
    </location>
</feature>
<name>A0ABW3QPZ5_9PSEU</name>
<feature type="transmembrane region" description="Helical" evidence="2">
    <location>
        <begin position="194"/>
        <end position="216"/>
    </location>
</feature>
<evidence type="ECO:0000256" key="1">
    <source>
        <dbReference type="SAM" id="MobiDB-lite"/>
    </source>
</evidence>
<feature type="transmembrane region" description="Helical" evidence="2">
    <location>
        <begin position="101"/>
        <end position="118"/>
    </location>
</feature>
<comment type="caution">
    <text evidence="3">The sequence shown here is derived from an EMBL/GenBank/DDBJ whole genome shotgun (WGS) entry which is preliminary data.</text>
</comment>
<proteinExistence type="predicted"/>
<organism evidence="3 4">
    <name type="scientific">Saccharothrix hoggarensis</name>
    <dbReference type="NCBI Taxonomy" id="913853"/>
    <lineage>
        <taxon>Bacteria</taxon>
        <taxon>Bacillati</taxon>
        <taxon>Actinomycetota</taxon>
        <taxon>Actinomycetes</taxon>
        <taxon>Pseudonocardiales</taxon>
        <taxon>Pseudonocardiaceae</taxon>
        <taxon>Saccharothrix</taxon>
    </lineage>
</organism>
<feature type="transmembrane region" description="Helical" evidence="2">
    <location>
        <begin position="130"/>
        <end position="159"/>
    </location>
</feature>
<dbReference type="EMBL" id="JBHTLK010000021">
    <property type="protein sequence ID" value="MFD1146838.1"/>
    <property type="molecule type" value="Genomic_DNA"/>
</dbReference>
<reference evidence="4" key="1">
    <citation type="journal article" date="2019" name="Int. J. Syst. Evol. Microbiol.">
        <title>The Global Catalogue of Microorganisms (GCM) 10K type strain sequencing project: providing services to taxonomists for standard genome sequencing and annotation.</title>
        <authorList>
            <consortium name="The Broad Institute Genomics Platform"/>
            <consortium name="The Broad Institute Genome Sequencing Center for Infectious Disease"/>
            <person name="Wu L."/>
            <person name="Ma J."/>
        </authorList>
    </citation>
    <scope>NUCLEOTIDE SEQUENCE [LARGE SCALE GENOMIC DNA]</scope>
    <source>
        <strain evidence="4">CCUG 60214</strain>
    </source>
</reference>
<evidence type="ECO:0000313" key="3">
    <source>
        <dbReference type="EMBL" id="MFD1146838.1"/>
    </source>
</evidence>
<gene>
    <name evidence="3" type="ORF">ACFQ3T_06865</name>
</gene>
<keyword evidence="2" id="KW-0472">Membrane</keyword>
<evidence type="ECO:0000313" key="4">
    <source>
        <dbReference type="Proteomes" id="UP001597168"/>
    </source>
</evidence>
<keyword evidence="2" id="KW-1133">Transmembrane helix</keyword>
<evidence type="ECO:0000256" key="2">
    <source>
        <dbReference type="SAM" id="Phobius"/>
    </source>
</evidence>